<comment type="caution">
    <text evidence="2">The sequence shown here is derived from an EMBL/GenBank/DDBJ whole genome shotgun (WGS) entry which is preliminary data.</text>
</comment>
<name>A0A1F8AS84_9BACT</name>
<protein>
    <recommendedName>
        <fullName evidence="1">HD domain-containing protein</fullName>
    </recommendedName>
</protein>
<sequence>MEKGLYPGYLITREGSLNLIFDTDEKLSLQKLETLWTKALAEIEEPPYDGYIESHQELYYKGKRVKSLEEGDDLGWFFAPLGTDELTREVVEGRWVRGIKPTDDFLQENVHVHSQDIELWVNRLHGKGLLPSEFNINKARLYTRLHDLGEALRGDHAALRGKKTAAQVGQEQSDFVKLIQGEIGGILDEQTAKYLIKAYQNYEGRADVEARVVLVFDRFCGSMVHIHSELKLTLDTLRFSYDRVFKPFEDFSNLAPMDYDPKGFKHLLERHFLPSGNWVRFYNFKPDIFKSSEEIVF</sequence>
<reference evidence="2 3" key="1">
    <citation type="journal article" date="2016" name="Nat. Commun.">
        <title>Thousands of microbial genomes shed light on interconnected biogeochemical processes in an aquifer system.</title>
        <authorList>
            <person name="Anantharaman K."/>
            <person name="Brown C.T."/>
            <person name="Hug L.A."/>
            <person name="Sharon I."/>
            <person name="Castelle C.J."/>
            <person name="Probst A.J."/>
            <person name="Thomas B.C."/>
            <person name="Singh A."/>
            <person name="Wilkins M.J."/>
            <person name="Karaoz U."/>
            <person name="Brodie E.L."/>
            <person name="Williams K.H."/>
            <person name="Hubbard S.S."/>
            <person name="Banfield J.F."/>
        </authorList>
    </citation>
    <scope>NUCLEOTIDE SEQUENCE [LARGE SCALE GENOMIC DNA]</scope>
</reference>
<gene>
    <name evidence="2" type="ORF">A3E44_00300</name>
</gene>
<evidence type="ECO:0000259" key="1">
    <source>
        <dbReference type="Pfam" id="PF13023"/>
    </source>
</evidence>
<dbReference type="AlphaFoldDB" id="A0A1F8AS84"/>
<proteinExistence type="predicted"/>
<accession>A0A1F8AS84</accession>
<evidence type="ECO:0000313" key="3">
    <source>
        <dbReference type="Proteomes" id="UP000178603"/>
    </source>
</evidence>
<dbReference type="Proteomes" id="UP000178603">
    <property type="component" value="Unassembled WGS sequence"/>
</dbReference>
<evidence type="ECO:0000313" key="2">
    <source>
        <dbReference type="EMBL" id="OGM54490.1"/>
    </source>
</evidence>
<dbReference type="EMBL" id="MGGW01000014">
    <property type="protein sequence ID" value="OGM54490.1"/>
    <property type="molecule type" value="Genomic_DNA"/>
</dbReference>
<dbReference type="InterPro" id="IPR006674">
    <property type="entry name" value="HD_domain"/>
</dbReference>
<dbReference type="SUPFAM" id="SSF109604">
    <property type="entry name" value="HD-domain/PDEase-like"/>
    <property type="match status" value="1"/>
</dbReference>
<feature type="domain" description="HD" evidence="1">
    <location>
        <begin position="135"/>
        <end position="231"/>
    </location>
</feature>
<dbReference type="Gene3D" id="1.10.3210.10">
    <property type="entry name" value="Hypothetical protein af1432"/>
    <property type="match status" value="1"/>
</dbReference>
<organism evidence="2 3">
    <name type="scientific">Candidatus Woesebacteria bacterium RIFCSPHIGHO2_12_FULL_41_24</name>
    <dbReference type="NCBI Taxonomy" id="1802510"/>
    <lineage>
        <taxon>Bacteria</taxon>
        <taxon>Candidatus Woeseibacteriota</taxon>
    </lineage>
</organism>
<dbReference type="Pfam" id="PF13023">
    <property type="entry name" value="HD_3"/>
    <property type="match status" value="1"/>
</dbReference>